<evidence type="ECO:0000256" key="3">
    <source>
        <dbReference type="ARBA" id="ARBA00023237"/>
    </source>
</evidence>
<keyword evidence="3" id="KW-0998">Cell outer membrane</keyword>
<accession>A0A5K7S6D9</accession>
<dbReference type="AlphaFoldDB" id="A0A5K7S6D9"/>
<keyword evidence="7" id="KW-1185">Reference proteome</keyword>
<evidence type="ECO:0000256" key="2">
    <source>
        <dbReference type="ARBA" id="ARBA00023136"/>
    </source>
</evidence>
<evidence type="ECO:0000313" key="6">
    <source>
        <dbReference type="EMBL" id="BBE17131.1"/>
    </source>
</evidence>
<organism evidence="6 7">
    <name type="scientific">Aquipluma nitroreducens</name>
    <dbReference type="NCBI Taxonomy" id="2010828"/>
    <lineage>
        <taxon>Bacteria</taxon>
        <taxon>Pseudomonadati</taxon>
        <taxon>Bacteroidota</taxon>
        <taxon>Bacteroidia</taxon>
        <taxon>Marinilabiliales</taxon>
        <taxon>Prolixibacteraceae</taxon>
        <taxon>Aquipluma</taxon>
    </lineage>
</organism>
<sequence>MQVSASLYSQNTKFSLEFRNARVVDVLEAIENQSEFRFAYSAEYIDMNRKVNVDLKGKSIEQTLGVLFEGTGVTYSITDRHILLFQADQMSNVSTQQKSVSGTVTDSSGGDFREFQ</sequence>
<dbReference type="GO" id="GO:0019867">
    <property type="term" value="C:outer membrane"/>
    <property type="evidence" value="ECO:0007669"/>
    <property type="project" value="InterPro"/>
</dbReference>
<protein>
    <submittedName>
        <fullName evidence="6">SusC, outer membrane protein</fullName>
    </submittedName>
</protein>
<dbReference type="Pfam" id="PF07660">
    <property type="entry name" value="STN"/>
    <property type="match status" value="1"/>
</dbReference>
<dbReference type="Proteomes" id="UP001193389">
    <property type="component" value="Chromosome"/>
</dbReference>
<evidence type="ECO:0000313" key="7">
    <source>
        <dbReference type="Proteomes" id="UP001193389"/>
    </source>
</evidence>
<dbReference type="KEGG" id="anf:AQPE_1280"/>
<name>A0A5K7S6D9_9BACT</name>
<dbReference type="InterPro" id="IPR011662">
    <property type="entry name" value="Secretin/TonB_short_N"/>
</dbReference>
<dbReference type="Gene3D" id="3.55.50.30">
    <property type="match status" value="1"/>
</dbReference>
<keyword evidence="2" id="KW-0472">Membrane</keyword>
<evidence type="ECO:0000256" key="4">
    <source>
        <dbReference type="SAM" id="MobiDB-lite"/>
    </source>
</evidence>
<evidence type="ECO:0000259" key="5">
    <source>
        <dbReference type="SMART" id="SM00965"/>
    </source>
</evidence>
<feature type="domain" description="Secretin/TonB short N-terminal" evidence="5">
    <location>
        <begin position="36"/>
        <end position="87"/>
    </location>
</feature>
<reference evidence="6" key="1">
    <citation type="journal article" date="2020" name="Int. J. Syst. Evol. Microbiol.">
        <title>Aquipluma nitroreducens gen. nov. sp. nov., a novel facultatively anaerobic bacterium isolated from a freshwater lake.</title>
        <authorList>
            <person name="Watanabe M."/>
            <person name="Kojima H."/>
            <person name="Fukui M."/>
        </authorList>
    </citation>
    <scope>NUCLEOTIDE SEQUENCE</scope>
    <source>
        <strain evidence="6">MeG22</strain>
    </source>
</reference>
<proteinExistence type="predicted"/>
<feature type="region of interest" description="Disordered" evidence="4">
    <location>
        <begin position="92"/>
        <end position="116"/>
    </location>
</feature>
<feature type="compositionally biased region" description="Low complexity" evidence="4">
    <location>
        <begin position="99"/>
        <end position="110"/>
    </location>
</feature>
<gene>
    <name evidence="6" type="ORF">AQPE_1280</name>
</gene>
<dbReference type="SMART" id="SM00965">
    <property type="entry name" value="STN"/>
    <property type="match status" value="1"/>
</dbReference>
<evidence type="ECO:0000256" key="1">
    <source>
        <dbReference type="ARBA" id="ARBA00022448"/>
    </source>
</evidence>
<dbReference type="EMBL" id="AP018694">
    <property type="protein sequence ID" value="BBE17131.1"/>
    <property type="molecule type" value="Genomic_DNA"/>
</dbReference>
<keyword evidence="1" id="KW-0813">Transport</keyword>